<comment type="caution">
    <text evidence="16">The sequence shown here is derived from an EMBL/GenBank/DDBJ whole genome shotgun (WGS) entry which is preliminary data.</text>
</comment>
<dbReference type="AlphaFoldDB" id="A0A6M1T1S2"/>
<evidence type="ECO:0000256" key="3">
    <source>
        <dbReference type="ARBA" id="ARBA00012333"/>
    </source>
</evidence>
<dbReference type="Gene3D" id="3.40.47.10">
    <property type="match status" value="1"/>
</dbReference>
<dbReference type="CDD" id="cd00830">
    <property type="entry name" value="KAS_III"/>
    <property type="match status" value="1"/>
</dbReference>
<dbReference type="SUPFAM" id="SSF53901">
    <property type="entry name" value="Thiolase-like"/>
    <property type="match status" value="1"/>
</dbReference>
<evidence type="ECO:0000313" key="16">
    <source>
        <dbReference type="EMBL" id="NGP76707.1"/>
    </source>
</evidence>
<feature type="active site" evidence="13">
    <location>
        <position position="287"/>
    </location>
</feature>
<evidence type="ECO:0000256" key="8">
    <source>
        <dbReference type="ARBA" id="ARBA00023098"/>
    </source>
</evidence>
<comment type="pathway">
    <text evidence="1 13">Lipid metabolism; fatty acid biosynthesis.</text>
</comment>
<protein>
    <recommendedName>
        <fullName evidence="3 13">Beta-ketoacyl-[acyl-carrier-protein] synthase III</fullName>
        <shortName evidence="13">Beta-ketoacyl-ACP synthase III</shortName>
        <shortName evidence="13">KAS III</shortName>
        <ecNumber evidence="3 13">2.3.1.180</ecNumber>
    </recommendedName>
    <alternativeName>
        <fullName evidence="13">3-oxoacyl-[acyl-carrier-protein] synthase 3</fullName>
    </alternativeName>
    <alternativeName>
        <fullName evidence="13">3-oxoacyl-[acyl-carrier-protein] synthase III</fullName>
    </alternativeName>
</protein>
<keyword evidence="10 13" id="KW-0511">Multifunctional enzyme</keyword>
<evidence type="ECO:0000256" key="13">
    <source>
        <dbReference type="HAMAP-Rule" id="MF_01815"/>
    </source>
</evidence>
<dbReference type="UniPathway" id="UPA00094"/>
<name>A0A6M1T1S2_9BACT</name>
<keyword evidence="11 13" id="KW-0012">Acyltransferase</keyword>
<dbReference type="PANTHER" id="PTHR34069:SF2">
    <property type="entry name" value="BETA-KETOACYL-[ACYL-CARRIER-PROTEIN] SYNTHASE III"/>
    <property type="match status" value="1"/>
</dbReference>
<dbReference type="HAMAP" id="MF_01815">
    <property type="entry name" value="FabH"/>
    <property type="match status" value="1"/>
</dbReference>
<organism evidence="16 17">
    <name type="scientific">Halalkalibaculum roseum</name>
    <dbReference type="NCBI Taxonomy" id="2709311"/>
    <lineage>
        <taxon>Bacteria</taxon>
        <taxon>Pseudomonadati</taxon>
        <taxon>Balneolota</taxon>
        <taxon>Balneolia</taxon>
        <taxon>Balneolales</taxon>
        <taxon>Balneolaceae</taxon>
        <taxon>Halalkalibaculum</taxon>
    </lineage>
</organism>
<dbReference type="Proteomes" id="UP000473278">
    <property type="component" value="Unassembled WGS sequence"/>
</dbReference>
<evidence type="ECO:0000256" key="11">
    <source>
        <dbReference type="ARBA" id="ARBA00023315"/>
    </source>
</evidence>
<evidence type="ECO:0000256" key="5">
    <source>
        <dbReference type="ARBA" id="ARBA00022516"/>
    </source>
</evidence>
<evidence type="ECO:0000256" key="6">
    <source>
        <dbReference type="ARBA" id="ARBA00022679"/>
    </source>
</evidence>
<keyword evidence="17" id="KW-1185">Reference proteome</keyword>
<dbReference type="NCBIfam" id="NF006829">
    <property type="entry name" value="PRK09352.1"/>
    <property type="match status" value="1"/>
</dbReference>
<evidence type="ECO:0000256" key="4">
    <source>
        <dbReference type="ARBA" id="ARBA00022490"/>
    </source>
</evidence>
<sequence length="333" mass="36363">MAEQKRAKITAVGHYLPEHRLTNEDLEQMVETNDEWIRTRTGISERRILKDKDKATSFMGAEAAKEALEQRGITAEEIDLIIVATVTPDYMFPATACLIQEKIGATNAYGFDLSAACSGFLFALTTGANFIEAGNAEKVLVIGSDKMSSIVDYTDRTTCILFGDAAGAVLLEESDDETGIIDYINYTEGDTQNALYQHAGGSLNPASEETVKNKQHVVTQDGRTVFKKAAVGMADVSLEIMERNNLSADDVAWLVPHQANLRIIDATANRMGVSRDKVMINIDKYGNTTAATIPLCLYEWQDQLSHGDNLVLAAFGGGYTWGATYVKWGLNNG</sequence>
<evidence type="ECO:0000256" key="1">
    <source>
        <dbReference type="ARBA" id="ARBA00005194"/>
    </source>
</evidence>
<evidence type="ECO:0000256" key="7">
    <source>
        <dbReference type="ARBA" id="ARBA00022832"/>
    </source>
</evidence>
<dbReference type="Pfam" id="PF08545">
    <property type="entry name" value="ACP_syn_III"/>
    <property type="match status" value="1"/>
</dbReference>
<dbReference type="PANTHER" id="PTHR34069">
    <property type="entry name" value="3-OXOACYL-[ACYL-CARRIER-PROTEIN] SYNTHASE 3"/>
    <property type="match status" value="1"/>
</dbReference>
<evidence type="ECO:0000256" key="2">
    <source>
        <dbReference type="ARBA" id="ARBA00008642"/>
    </source>
</evidence>
<keyword evidence="7 13" id="KW-0276">Fatty acid metabolism</keyword>
<comment type="function">
    <text evidence="13">Catalyzes the condensation reaction of fatty acid synthesis by the addition to an acyl acceptor of two carbons from malonyl-ACP. Catalyzes the first condensation reaction which initiates fatty acid synthesis and may therefore play a role in governing the total rate of fatty acid production. Possesses both acetoacetyl-ACP synthase and acetyl transacylase activities. Its substrate specificity determines the biosynthesis of branched-chain and/or straight-chain of fatty acids.</text>
</comment>
<dbReference type="GO" id="GO:0005737">
    <property type="term" value="C:cytoplasm"/>
    <property type="evidence" value="ECO:0007669"/>
    <property type="project" value="UniProtKB-SubCell"/>
</dbReference>
<dbReference type="NCBIfam" id="TIGR00747">
    <property type="entry name" value="fabH"/>
    <property type="match status" value="1"/>
</dbReference>
<comment type="domain">
    <text evidence="13">The last Arg residue of the ACP-binding site is essential for the weak association between ACP/AcpP and FabH.</text>
</comment>
<dbReference type="FunFam" id="3.40.47.10:FF:000004">
    <property type="entry name" value="3-oxoacyl-[acyl-carrier-protein] synthase 3"/>
    <property type="match status" value="1"/>
</dbReference>
<gene>
    <name evidence="13" type="primary">fabH</name>
    <name evidence="16" type="ORF">G3570_08685</name>
</gene>
<evidence type="ECO:0000313" key="17">
    <source>
        <dbReference type="Proteomes" id="UP000473278"/>
    </source>
</evidence>
<keyword evidence="9 13" id="KW-0275">Fatty acid biosynthesis</keyword>
<reference evidence="16 17" key="1">
    <citation type="submission" date="2020-02" db="EMBL/GenBank/DDBJ databases">
        <title>Balneolaceae bacterium YR4-1, complete genome.</title>
        <authorList>
            <person name="Li Y."/>
            <person name="Wu S."/>
        </authorList>
    </citation>
    <scope>NUCLEOTIDE SEQUENCE [LARGE SCALE GENOMIC DNA]</scope>
    <source>
        <strain evidence="16 17">YR4-1</strain>
    </source>
</reference>
<dbReference type="GO" id="GO:0004315">
    <property type="term" value="F:3-oxoacyl-[acyl-carrier-protein] synthase activity"/>
    <property type="evidence" value="ECO:0007669"/>
    <property type="project" value="InterPro"/>
</dbReference>
<comment type="similarity">
    <text evidence="2 13">Belongs to the thiolase-like superfamily. FabH family.</text>
</comment>
<evidence type="ECO:0000256" key="12">
    <source>
        <dbReference type="ARBA" id="ARBA00051096"/>
    </source>
</evidence>
<dbReference type="InterPro" id="IPR013747">
    <property type="entry name" value="ACP_syn_III_C"/>
</dbReference>
<dbReference type="GO" id="GO:0006633">
    <property type="term" value="P:fatty acid biosynthetic process"/>
    <property type="evidence" value="ECO:0007669"/>
    <property type="project" value="UniProtKB-UniRule"/>
</dbReference>
<comment type="subcellular location">
    <subcellularLocation>
        <location evidence="13">Cytoplasm</location>
    </subcellularLocation>
</comment>
<dbReference type="GO" id="GO:0033818">
    <property type="term" value="F:beta-ketoacyl-acyl-carrier-protein synthase III activity"/>
    <property type="evidence" value="ECO:0007669"/>
    <property type="project" value="UniProtKB-UniRule"/>
</dbReference>
<dbReference type="Pfam" id="PF08541">
    <property type="entry name" value="ACP_syn_III_C"/>
    <property type="match status" value="1"/>
</dbReference>
<dbReference type="RefSeq" id="WP_165141387.1">
    <property type="nucleotide sequence ID" value="NZ_JAALLT010000003.1"/>
</dbReference>
<accession>A0A6M1T1S2</accession>
<keyword evidence="8 13" id="KW-0443">Lipid metabolism</keyword>
<keyword evidence="6 13" id="KW-0808">Transferase</keyword>
<keyword evidence="4 13" id="KW-0963">Cytoplasm</keyword>
<comment type="catalytic activity">
    <reaction evidence="12">
        <text>malonyl-[ACP] + acetyl-CoA + H(+) = 3-oxobutanoyl-[ACP] + CO2 + CoA</text>
        <dbReference type="Rhea" id="RHEA:12080"/>
        <dbReference type="Rhea" id="RHEA-COMP:9623"/>
        <dbReference type="Rhea" id="RHEA-COMP:9625"/>
        <dbReference type="ChEBI" id="CHEBI:15378"/>
        <dbReference type="ChEBI" id="CHEBI:16526"/>
        <dbReference type="ChEBI" id="CHEBI:57287"/>
        <dbReference type="ChEBI" id="CHEBI:57288"/>
        <dbReference type="ChEBI" id="CHEBI:78449"/>
        <dbReference type="ChEBI" id="CHEBI:78450"/>
        <dbReference type="EC" id="2.3.1.180"/>
    </reaction>
    <physiologicalReaction direction="left-to-right" evidence="12">
        <dbReference type="Rhea" id="RHEA:12081"/>
    </physiologicalReaction>
</comment>
<dbReference type="EMBL" id="JAALLT010000003">
    <property type="protein sequence ID" value="NGP76707.1"/>
    <property type="molecule type" value="Genomic_DNA"/>
</dbReference>
<dbReference type="InterPro" id="IPR013751">
    <property type="entry name" value="ACP_syn_III_N"/>
</dbReference>
<dbReference type="EC" id="2.3.1.180" evidence="3 13"/>
<feature type="active site" evidence="13">
    <location>
        <position position="117"/>
    </location>
</feature>
<evidence type="ECO:0000256" key="9">
    <source>
        <dbReference type="ARBA" id="ARBA00023160"/>
    </source>
</evidence>
<feature type="region of interest" description="ACP-binding" evidence="13">
    <location>
        <begin position="258"/>
        <end position="262"/>
    </location>
</feature>
<comment type="subunit">
    <text evidence="13">Homodimer.</text>
</comment>
<feature type="domain" description="Beta-ketoacyl-[acyl-carrier-protein] synthase III N-terminal" evidence="15">
    <location>
        <begin position="111"/>
        <end position="187"/>
    </location>
</feature>
<dbReference type="InterPro" id="IPR004655">
    <property type="entry name" value="FabH"/>
</dbReference>
<feature type="active site" evidence="13">
    <location>
        <position position="257"/>
    </location>
</feature>
<dbReference type="InterPro" id="IPR016039">
    <property type="entry name" value="Thiolase-like"/>
</dbReference>
<keyword evidence="5 13" id="KW-0444">Lipid biosynthesis</keyword>
<evidence type="ECO:0000256" key="10">
    <source>
        <dbReference type="ARBA" id="ARBA00023268"/>
    </source>
</evidence>
<feature type="domain" description="Beta-ketoacyl-[acyl-carrier-protein] synthase III C-terminal" evidence="14">
    <location>
        <begin position="241"/>
        <end position="328"/>
    </location>
</feature>
<dbReference type="GO" id="GO:0044550">
    <property type="term" value="P:secondary metabolite biosynthetic process"/>
    <property type="evidence" value="ECO:0007669"/>
    <property type="project" value="TreeGrafter"/>
</dbReference>
<evidence type="ECO:0000259" key="14">
    <source>
        <dbReference type="Pfam" id="PF08541"/>
    </source>
</evidence>
<evidence type="ECO:0000259" key="15">
    <source>
        <dbReference type="Pfam" id="PF08545"/>
    </source>
</evidence>
<proteinExistence type="inferred from homology"/>